<evidence type="ECO:0000313" key="1">
    <source>
        <dbReference type="EMBL" id="KAJ9146226.1"/>
    </source>
</evidence>
<reference evidence="1" key="1">
    <citation type="journal article" date="2023" name="Plant Biotechnol. J.">
        <title>Chromosome-level wild Hevea brasiliensis genome provides new tools for genomic-assisted breeding and valuable loci to elevate rubber yield.</title>
        <authorList>
            <person name="Cheng H."/>
            <person name="Song X."/>
            <person name="Hu Y."/>
            <person name="Wu T."/>
            <person name="Yang Q."/>
            <person name="An Z."/>
            <person name="Feng S."/>
            <person name="Deng Z."/>
            <person name="Wu W."/>
            <person name="Zeng X."/>
            <person name="Tu M."/>
            <person name="Wang X."/>
            <person name="Huang H."/>
        </authorList>
    </citation>
    <scope>NUCLEOTIDE SEQUENCE</scope>
    <source>
        <strain evidence="1">MT/VB/25A 57/8</strain>
    </source>
</reference>
<dbReference type="PANTHER" id="PTHR34194:SF2">
    <property type="entry name" value="F14J8.16 PROTEIN"/>
    <property type="match status" value="1"/>
</dbReference>
<dbReference type="PANTHER" id="PTHR34194">
    <property type="entry name" value="F14J8.16 PROTEIN"/>
    <property type="match status" value="1"/>
</dbReference>
<name>A0ABQ9KR09_HEVBR</name>
<dbReference type="EMBL" id="JARPOI010000016">
    <property type="protein sequence ID" value="KAJ9146226.1"/>
    <property type="molecule type" value="Genomic_DNA"/>
</dbReference>
<accession>A0ABQ9KR09</accession>
<proteinExistence type="predicted"/>
<sequence length="596" mass="67089">MGCKRRNTGSWGRVDDGDDEVVDLEDDVRLARRWKRKLCAYHDFKLNSGSKISSGEGNSNEGSKKILDINHIEILDDDESMDADYENFFNGRALKSIGDDHVSNHMSLDDSDTGSRALVENRSLTVVDALKNVGHPQNGTVLESNNIEIDDKGEYWDSDYMKYLDSLPSDPFVDSDVYIDSIMDNRVNATAFNGLVENGTSGDELIENESINDEAYNNNNDNACCDMNPQHKKITENNYIKIDDHVDYKKLVDLEQFGGGGGGNDQSVDNVAVDINSGSHSVEIDPCSNQSVENVTNNGGFVENRSANIDADHNDDLDDIDSEYKMFLGNLREDGKAYVLEVSLKDGISVIINYEVDDGPHSSCEVENLRKMRPSREAAGVTKHDCKPEMECDMDESYKIFLNCLKREENNVVFVHESGAKVVYGEDEESSSDSEVIVMDTDPFGNENCTPFVISKQVVAMDVDAIEDIKDSSRNHCYWFMERVTEILKKPYDQKEYTKLLVDVHSHKPIIKEKELRNGRTRVCPVQGIRKSYLDLHPDLYTKIKSAGSDKPKILNLLRGFFFWLECMPHEGVFKPWMDSSCLEVLPHGNVASDSH</sequence>
<keyword evidence="2" id="KW-1185">Reference proteome</keyword>
<protein>
    <submittedName>
        <fullName evidence="1">Uncharacterized protein</fullName>
    </submittedName>
</protein>
<evidence type="ECO:0000313" key="2">
    <source>
        <dbReference type="Proteomes" id="UP001174677"/>
    </source>
</evidence>
<comment type="caution">
    <text evidence="1">The sequence shown here is derived from an EMBL/GenBank/DDBJ whole genome shotgun (WGS) entry which is preliminary data.</text>
</comment>
<gene>
    <name evidence="1" type="ORF">P3X46_028517</name>
</gene>
<dbReference type="Proteomes" id="UP001174677">
    <property type="component" value="Chromosome 16"/>
</dbReference>
<organism evidence="1 2">
    <name type="scientific">Hevea brasiliensis</name>
    <name type="common">Para rubber tree</name>
    <name type="synonym">Siphonia brasiliensis</name>
    <dbReference type="NCBI Taxonomy" id="3981"/>
    <lineage>
        <taxon>Eukaryota</taxon>
        <taxon>Viridiplantae</taxon>
        <taxon>Streptophyta</taxon>
        <taxon>Embryophyta</taxon>
        <taxon>Tracheophyta</taxon>
        <taxon>Spermatophyta</taxon>
        <taxon>Magnoliopsida</taxon>
        <taxon>eudicotyledons</taxon>
        <taxon>Gunneridae</taxon>
        <taxon>Pentapetalae</taxon>
        <taxon>rosids</taxon>
        <taxon>fabids</taxon>
        <taxon>Malpighiales</taxon>
        <taxon>Euphorbiaceae</taxon>
        <taxon>Crotonoideae</taxon>
        <taxon>Micrandreae</taxon>
        <taxon>Hevea</taxon>
    </lineage>
</organism>